<gene>
    <name evidence="1" type="ORF">PXEA_LOCUS18131</name>
</gene>
<evidence type="ECO:0000313" key="1">
    <source>
        <dbReference type="EMBL" id="VEL24691.1"/>
    </source>
</evidence>
<keyword evidence="2" id="KW-1185">Reference proteome</keyword>
<accession>A0A3S5A0X5</accession>
<reference evidence="1" key="1">
    <citation type="submission" date="2018-11" db="EMBL/GenBank/DDBJ databases">
        <authorList>
            <consortium name="Pathogen Informatics"/>
        </authorList>
    </citation>
    <scope>NUCLEOTIDE SEQUENCE</scope>
</reference>
<dbReference type="Proteomes" id="UP000784294">
    <property type="component" value="Unassembled WGS sequence"/>
</dbReference>
<name>A0A3S5A0X5_9PLAT</name>
<evidence type="ECO:0000313" key="2">
    <source>
        <dbReference type="Proteomes" id="UP000784294"/>
    </source>
</evidence>
<sequence length="217" mass="21452">MINFPISNTSFTSSSPSLDVPTNLVSKTIQSFPVPTGPLIYVHSVTSLLMTLVQGLVQPPSPGTLAIVAGAASTVAATLASLSSNLLSANQANGVASTTCQSATSSTLANAASSIAVAAATVAATATGMIGNSRKVSSSGGVATPSSGLNMTSGAVAAVTSQIQGITTETVVGAVVPGTSGDAGQLTKEEKLVISSYTAALRNAQYLLTGIFKKYIA</sequence>
<protein>
    <submittedName>
        <fullName evidence="1">Uncharacterized protein</fullName>
    </submittedName>
</protein>
<dbReference type="AlphaFoldDB" id="A0A3S5A0X5"/>
<proteinExistence type="predicted"/>
<dbReference type="EMBL" id="CAAALY010069070">
    <property type="protein sequence ID" value="VEL24691.1"/>
    <property type="molecule type" value="Genomic_DNA"/>
</dbReference>
<organism evidence="1 2">
    <name type="scientific">Protopolystoma xenopodis</name>
    <dbReference type="NCBI Taxonomy" id="117903"/>
    <lineage>
        <taxon>Eukaryota</taxon>
        <taxon>Metazoa</taxon>
        <taxon>Spiralia</taxon>
        <taxon>Lophotrochozoa</taxon>
        <taxon>Platyhelminthes</taxon>
        <taxon>Monogenea</taxon>
        <taxon>Polyopisthocotylea</taxon>
        <taxon>Polystomatidea</taxon>
        <taxon>Polystomatidae</taxon>
        <taxon>Protopolystoma</taxon>
    </lineage>
</organism>
<comment type="caution">
    <text evidence="1">The sequence shown here is derived from an EMBL/GenBank/DDBJ whole genome shotgun (WGS) entry which is preliminary data.</text>
</comment>